<reference evidence="1 2" key="1">
    <citation type="journal article" date="2016" name="Nat. Commun.">
        <title>Thousands of microbial genomes shed light on interconnected biogeochemical processes in an aquifer system.</title>
        <authorList>
            <person name="Anantharaman K."/>
            <person name="Brown C.T."/>
            <person name="Hug L.A."/>
            <person name="Sharon I."/>
            <person name="Castelle C.J."/>
            <person name="Probst A.J."/>
            <person name="Thomas B.C."/>
            <person name="Singh A."/>
            <person name="Wilkins M.J."/>
            <person name="Karaoz U."/>
            <person name="Brodie E.L."/>
            <person name="Williams K.H."/>
            <person name="Hubbard S.S."/>
            <person name="Banfield J.F."/>
        </authorList>
    </citation>
    <scope>NUCLEOTIDE SEQUENCE [LARGE SCALE GENOMIC DNA]</scope>
</reference>
<dbReference type="STRING" id="1798661.A3D65_00320"/>
<evidence type="ECO:0000313" key="2">
    <source>
        <dbReference type="Proteomes" id="UP000177996"/>
    </source>
</evidence>
<accession>A0A1G2D118</accession>
<dbReference type="Proteomes" id="UP000177996">
    <property type="component" value="Unassembled WGS sequence"/>
</dbReference>
<evidence type="ECO:0000313" key="1">
    <source>
        <dbReference type="EMBL" id="OGZ07313.1"/>
    </source>
</evidence>
<comment type="caution">
    <text evidence="1">The sequence shown here is derived from an EMBL/GenBank/DDBJ whole genome shotgun (WGS) entry which is preliminary data.</text>
</comment>
<protein>
    <submittedName>
        <fullName evidence="1">Uncharacterized protein</fullName>
    </submittedName>
</protein>
<proteinExistence type="predicted"/>
<organism evidence="1 2">
    <name type="scientific">Candidatus Lloydbacteria bacterium RIFCSPHIGHO2_02_FULL_50_13</name>
    <dbReference type="NCBI Taxonomy" id="1798661"/>
    <lineage>
        <taxon>Bacteria</taxon>
        <taxon>Candidatus Lloydiibacteriota</taxon>
    </lineage>
</organism>
<dbReference type="AlphaFoldDB" id="A0A1G2D118"/>
<dbReference type="EMBL" id="MHLL01000062">
    <property type="protein sequence ID" value="OGZ07313.1"/>
    <property type="molecule type" value="Genomic_DNA"/>
</dbReference>
<name>A0A1G2D118_9BACT</name>
<sequence length="66" mass="7740">MAKERRISFGAYDAAHLYELAAGRFFVSKNKGMCPVCFGLKKRLEKLIGKSEVRRIRRQIRKHPYI</sequence>
<gene>
    <name evidence="1" type="ORF">A3D65_00320</name>
</gene>